<sequence>MPNSQLATFPKEISFDDDSLYIEWKDGHGSKYSLLDLRKKCPCATCRGGHGGKVGDATGHIQSIKLLSWTKVGRYAISIVWSDYHNTGIYSYDNLRAYADGMMSAFD</sequence>
<dbReference type="PANTHER" id="PTHR35303:SF8">
    <property type="entry name" value="GAMMA-BUTYROBETAINE HYDROXYLASE-LIKE N-TERMINAL DOMAIN-CONTAINING PROTEIN"/>
    <property type="match status" value="1"/>
</dbReference>
<name>A0A2M9XYC8_9LEPT</name>
<keyword evidence="1" id="KW-0479">Metal-binding</keyword>
<proteinExistence type="predicted"/>
<dbReference type="InterPro" id="IPR010376">
    <property type="entry name" value="GBBH-like_N"/>
</dbReference>
<evidence type="ECO:0000313" key="4">
    <source>
        <dbReference type="EMBL" id="TGK95340.1"/>
    </source>
</evidence>
<reference evidence="4" key="1">
    <citation type="journal article" date="2019" name="PLoS Negl. Trop. Dis.">
        <title>Revisiting the worldwide diversity of Leptospira species in the environment.</title>
        <authorList>
            <person name="Vincent A.T."/>
            <person name="Schiettekatte O."/>
            <person name="Bourhy P."/>
            <person name="Veyrier F.J."/>
            <person name="Picardeau M."/>
        </authorList>
    </citation>
    <scope>NUCLEOTIDE SEQUENCE [LARGE SCALE GENOMIC DNA]</scope>
    <source>
        <strain evidence="4">201800277</strain>
    </source>
</reference>
<gene>
    <name evidence="4" type="ORF">EHQ30_01500</name>
</gene>
<keyword evidence="5" id="KW-1185">Reference proteome</keyword>
<dbReference type="PANTHER" id="PTHR35303">
    <property type="entry name" value="OS02G0197800 PROTEIN"/>
    <property type="match status" value="1"/>
</dbReference>
<evidence type="ECO:0000313" key="5">
    <source>
        <dbReference type="Proteomes" id="UP000297891"/>
    </source>
</evidence>
<dbReference type="Pfam" id="PF06155">
    <property type="entry name" value="GBBH-like_N"/>
    <property type="match status" value="1"/>
</dbReference>
<protein>
    <submittedName>
        <fullName evidence="4">DUF971 domain-containing protein</fullName>
    </submittedName>
</protein>
<dbReference type="Gene3D" id="3.30.2020.30">
    <property type="match status" value="1"/>
</dbReference>
<dbReference type="AlphaFoldDB" id="A0A2M9XYC8"/>
<dbReference type="GO" id="GO:0046872">
    <property type="term" value="F:metal ion binding"/>
    <property type="evidence" value="ECO:0007669"/>
    <property type="project" value="UniProtKB-KW"/>
</dbReference>
<evidence type="ECO:0000256" key="1">
    <source>
        <dbReference type="ARBA" id="ARBA00022723"/>
    </source>
</evidence>
<dbReference type="RefSeq" id="WP_100791563.1">
    <property type="nucleotide sequence ID" value="NZ_NPDQ01000007.1"/>
</dbReference>
<feature type="domain" description="Gamma-butyrobetaine hydroxylase-like N-terminal" evidence="3">
    <location>
        <begin position="15"/>
        <end position="96"/>
    </location>
</feature>
<dbReference type="EMBL" id="RQFP01000001">
    <property type="protein sequence ID" value="TGK95340.1"/>
    <property type="molecule type" value="Genomic_DNA"/>
</dbReference>
<accession>A0A2M9XYC8</accession>
<keyword evidence="2" id="KW-0408">Iron</keyword>
<organism evidence="4 5">
    <name type="scientific">Leptospira brenneri</name>
    <dbReference type="NCBI Taxonomy" id="2023182"/>
    <lineage>
        <taxon>Bacteria</taxon>
        <taxon>Pseudomonadati</taxon>
        <taxon>Spirochaetota</taxon>
        <taxon>Spirochaetia</taxon>
        <taxon>Leptospirales</taxon>
        <taxon>Leptospiraceae</taxon>
        <taxon>Leptospira</taxon>
    </lineage>
</organism>
<comment type="caution">
    <text evidence="4">The sequence shown here is derived from an EMBL/GenBank/DDBJ whole genome shotgun (WGS) entry which is preliminary data.</text>
</comment>
<evidence type="ECO:0000256" key="2">
    <source>
        <dbReference type="ARBA" id="ARBA00023004"/>
    </source>
</evidence>
<dbReference type="InterPro" id="IPR038492">
    <property type="entry name" value="GBBH-like_N_sf"/>
</dbReference>
<dbReference type="Proteomes" id="UP000297891">
    <property type="component" value="Unassembled WGS sequence"/>
</dbReference>
<dbReference type="OrthoDB" id="9794178at2"/>
<evidence type="ECO:0000259" key="3">
    <source>
        <dbReference type="Pfam" id="PF06155"/>
    </source>
</evidence>